<keyword evidence="1" id="KW-0732">Signal</keyword>
<dbReference type="PANTHER" id="PTHR35037">
    <property type="entry name" value="C-TERMINAL REGION OF AIDA-LIKE PROTEIN"/>
    <property type="match status" value="1"/>
</dbReference>
<name>A0A7X6JCK9_9HYPH</name>
<gene>
    <name evidence="2" type="ORF">HGG76_20675</name>
</gene>
<dbReference type="InterPro" id="IPR011050">
    <property type="entry name" value="Pectin_lyase_fold/virulence"/>
</dbReference>
<dbReference type="InterPro" id="IPR013425">
    <property type="entry name" value="Autotrns_rpt"/>
</dbReference>
<dbReference type="AlphaFoldDB" id="A0A7X6JCK9"/>
<comment type="caution">
    <text evidence="2">The sequence shown here is derived from an EMBL/GenBank/DDBJ whole genome shotgun (WGS) entry which is preliminary data.</text>
</comment>
<dbReference type="InterPro" id="IPR051551">
    <property type="entry name" value="Autotransporter_adhesion"/>
</dbReference>
<protein>
    <recommendedName>
        <fullName evidence="4">Outer membrane autotransporter</fullName>
    </recommendedName>
</protein>
<proteinExistence type="predicted"/>
<dbReference type="InterPro" id="IPR012332">
    <property type="entry name" value="Autotransporter_pectin_lyase_C"/>
</dbReference>
<sequence>MILTGADTATGSTSITAGVLQIGNGGTTGSIIGNIVNSASLVFNRSNDLTYAGVISGGGTLTKSGAGTLTLTGDSIYTGATTISAGTLQVGSGGTTGWLASNAVTNNGTLSFNRSDNKTYAGNISGSGSVVKSGAGTLILSGTNTFAGGTTISGGTLQVASDDKLGASSGAVTLDGGTLNLAGTITSARAYHITSRNGTIDTGTNTDTLNGVIDGAGALTKVGGGTLVLTGANTYGGGTTISAGTLQLGSGGAAGSITGNVVNNGTLVFNRNDASTFSGVVSGTGILRQGGTGRTILTGANTYTGDTVIESGTLQVGADSASGAISGNVRNSGSLEFKRSDSYSYAGTITGTGSLKQTGAGTLILTGNNSYTGLTTIDSGTLQIGAGGASGSINSDIVNNAALVMNRSDDVSYDKKISGSGTFEKRGAGKLTVTGDNDYTGLTTISEGTLQIGNGTKGSINGNILNNSNLIVDRDHDIDFTNVLSGTGTLEKQGTGNLTLSGDNSGFTGATTVSAGGLMVDGTLGSGAVTVASGASLGGAGTIGGNTTINSGGTLVGTQGSTLNFGSDLTLASGSVLNVSYGAFDANAGTLFNVNGNLNFNANVVNVADLGGFGPGQYNLFHADGTITGALTPGTLPSGVNPGDVTFNRDQNGHDYYFTNTQGMQLGYWDGTVTSASGSLTGGDGIWEAGATNWTAENGGLHNIWNAAQFAIFPANPVR</sequence>
<dbReference type="EMBL" id="JAAXZB010000002">
    <property type="protein sequence ID" value="NKW10707.1"/>
    <property type="molecule type" value="Genomic_DNA"/>
</dbReference>
<dbReference type="Proteomes" id="UP000558475">
    <property type="component" value="Unassembled WGS sequence"/>
</dbReference>
<evidence type="ECO:0000313" key="3">
    <source>
        <dbReference type="Proteomes" id="UP000558475"/>
    </source>
</evidence>
<organism evidence="2 3">
    <name type="scientific">Brucella tritici</name>
    <dbReference type="NCBI Taxonomy" id="94626"/>
    <lineage>
        <taxon>Bacteria</taxon>
        <taxon>Pseudomonadati</taxon>
        <taxon>Pseudomonadota</taxon>
        <taxon>Alphaproteobacteria</taxon>
        <taxon>Hyphomicrobiales</taxon>
        <taxon>Brucellaceae</taxon>
        <taxon>Brucella/Ochrobactrum group</taxon>
        <taxon>Brucella</taxon>
    </lineage>
</organism>
<dbReference type="Pfam" id="PF12951">
    <property type="entry name" value="PATR"/>
    <property type="match status" value="8"/>
</dbReference>
<dbReference type="SUPFAM" id="SSF51126">
    <property type="entry name" value="Pectin lyase-like"/>
    <property type="match status" value="3"/>
</dbReference>
<dbReference type="PANTHER" id="PTHR35037:SF3">
    <property type="entry name" value="C-TERMINAL REGION OF AIDA-LIKE PROTEIN"/>
    <property type="match status" value="1"/>
</dbReference>
<dbReference type="Gene3D" id="2.160.20.20">
    <property type="match status" value="3"/>
</dbReference>
<evidence type="ECO:0000313" key="2">
    <source>
        <dbReference type="EMBL" id="NKW10707.1"/>
    </source>
</evidence>
<accession>A0A7X6JCK9</accession>
<evidence type="ECO:0000256" key="1">
    <source>
        <dbReference type="ARBA" id="ARBA00022729"/>
    </source>
</evidence>
<reference evidence="2 3" key="1">
    <citation type="submission" date="2020-04" db="EMBL/GenBank/DDBJ databases">
        <title>Whole genome sequencing of clinical and environmental type strains of Ochrobactrum.</title>
        <authorList>
            <person name="Dharne M."/>
        </authorList>
    </citation>
    <scope>NUCLEOTIDE SEQUENCE [LARGE SCALE GENOMIC DNA]</scope>
    <source>
        <strain evidence="2 3">DSM 13340</strain>
    </source>
</reference>
<evidence type="ECO:0008006" key="4">
    <source>
        <dbReference type="Google" id="ProtNLM"/>
    </source>
</evidence>
<dbReference type="NCBIfam" id="TIGR02601">
    <property type="entry name" value="autotrns_rpt"/>
    <property type="match status" value="7"/>
</dbReference>